<dbReference type="InterPro" id="IPR001387">
    <property type="entry name" value="Cro/C1-type_HTH"/>
</dbReference>
<proteinExistence type="predicted"/>
<dbReference type="EMBL" id="MRTF01000002">
    <property type="protein sequence ID" value="OME95263.1"/>
    <property type="molecule type" value="Genomic_DNA"/>
</dbReference>
<dbReference type="InterPro" id="IPR010982">
    <property type="entry name" value="Lambda_DNA-bd_dom_sf"/>
</dbReference>
<dbReference type="Gene3D" id="1.10.260.40">
    <property type="entry name" value="lambda repressor-like DNA-binding domains"/>
    <property type="match status" value="1"/>
</dbReference>
<dbReference type="OrthoDB" id="2470416at2"/>
<dbReference type="GO" id="GO:0003677">
    <property type="term" value="F:DNA binding"/>
    <property type="evidence" value="ECO:0007669"/>
    <property type="project" value="InterPro"/>
</dbReference>
<evidence type="ECO:0000313" key="2">
    <source>
        <dbReference type="Proteomes" id="UP000187074"/>
    </source>
</evidence>
<organism evidence="1 2">
    <name type="scientific">Paenibacillus lautus</name>
    <name type="common">Bacillus lautus</name>
    <dbReference type="NCBI Taxonomy" id="1401"/>
    <lineage>
        <taxon>Bacteria</taxon>
        <taxon>Bacillati</taxon>
        <taxon>Bacillota</taxon>
        <taxon>Bacilli</taxon>
        <taxon>Bacillales</taxon>
        <taxon>Paenibacillaceae</taxon>
        <taxon>Paenibacillus</taxon>
    </lineage>
</organism>
<dbReference type="CDD" id="cd00093">
    <property type="entry name" value="HTH_XRE"/>
    <property type="match status" value="1"/>
</dbReference>
<dbReference type="RefSeq" id="WP_076322075.1">
    <property type="nucleotide sequence ID" value="NZ_MRTF01000002.1"/>
</dbReference>
<gene>
    <name evidence="1" type="ORF">BK123_09345</name>
</gene>
<sequence length="459" mass="54253">METTATIRREIGGYLQTHHMTINRFARISGINSGTLSNILNGNRPMSMYQLDRITEGMGLEEGHFYELYITESIFHTTPDWRRLGPFLGRCAELDKLDCLHKAARMTMENINYAPMLFDMAEALFNKEKREAAALLYECVAECEKLQYSERLALCQYRLFLIRLGENQEENLQAAVYFEPYIDRLDEIYQLDAFVKLINLNISLQRMDKIEALAKRMEHQARIHYQQNRNWFEGSENPRKPLIFYILYSYLIQAYLYQERGDYDNAFHYVSLYDKPDWVINPSQEEALILDQFSEWAEANRYMYGLMSGQPGALNQYVDYVESKKDEIFLALCNILVAANRYQLHVDAILERFKEHLHYRSQQNQLGKVSDQVTLNRYTRLLAELGIYYLNAKQYNRGLSYILDSLEYSIRIKSDNGMLRCMGIFEQFRQYASEEIQKRYNEFIRDVQKLSVYAWSPLV</sequence>
<comment type="caution">
    <text evidence="1">The sequence shown here is derived from an EMBL/GenBank/DDBJ whole genome shotgun (WGS) entry which is preliminary data.</text>
</comment>
<evidence type="ECO:0000313" key="1">
    <source>
        <dbReference type="EMBL" id="OME95263.1"/>
    </source>
</evidence>
<dbReference type="STRING" id="1401.BK123_09345"/>
<accession>A0A1R1B6T1</accession>
<dbReference type="AlphaFoldDB" id="A0A1R1B6T1"/>
<dbReference type="Proteomes" id="UP000187074">
    <property type="component" value="Unassembled WGS sequence"/>
</dbReference>
<dbReference type="SUPFAM" id="SSF47413">
    <property type="entry name" value="lambda repressor-like DNA-binding domains"/>
    <property type="match status" value="1"/>
</dbReference>
<name>A0A1R1B6T1_PAELA</name>
<reference evidence="1 2" key="1">
    <citation type="submission" date="2016-11" db="EMBL/GenBank/DDBJ databases">
        <title>Paenibacillus species isolates.</title>
        <authorList>
            <person name="Beno S.M."/>
        </authorList>
    </citation>
    <scope>NUCLEOTIDE SEQUENCE [LARGE SCALE GENOMIC DNA]</scope>
    <source>
        <strain evidence="1 2">FSL F4-0100</strain>
    </source>
</reference>
<protein>
    <submittedName>
        <fullName evidence="1">Transcriptional regulator</fullName>
    </submittedName>
</protein>